<dbReference type="STRING" id="349521.HCH_04142"/>
<dbReference type="EMBL" id="CP000155">
    <property type="protein sequence ID" value="ABC30852.1"/>
    <property type="molecule type" value="Genomic_DNA"/>
</dbReference>
<dbReference type="InterPro" id="IPR011006">
    <property type="entry name" value="CheY-like_superfamily"/>
</dbReference>
<dbReference type="InterPro" id="IPR001789">
    <property type="entry name" value="Sig_transdc_resp-reg_receiver"/>
</dbReference>
<dbReference type="PANTHER" id="PTHR43395:SF10">
    <property type="entry name" value="CHEMOTAXIS PROTEIN CHEA"/>
    <property type="match status" value="1"/>
</dbReference>
<keyword evidence="1" id="KW-0902">Two-component regulatory system</keyword>
<dbReference type="HOGENOM" id="CLU_1093104_0_0_6"/>
<name>Q2SES2_HAHCH</name>
<accession>Q2SES2</accession>
<dbReference type="AlphaFoldDB" id="Q2SES2"/>
<dbReference type="Gene3D" id="3.40.50.2300">
    <property type="match status" value="1"/>
</dbReference>
<dbReference type="PROSITE" id="PS50110">
    <property type="entry name" value="RESPONSE_REGULATORY"/>
    <property type="match status" value="1"/>
</dbReference>
<keyword evidence="7" id="KW-1185">Reference proteome</keyword>
<feature type="modified residue" description="Phosphohistidine" evidence="2">
    <location>
        <position position="55"/>
    </location>
</feature>
<protein>
    <submittedName>
        <fullName evidence="6">Chemotaxis protein histidine kinase and related kinase</fullName>
    </submittedName>
</protein>
<dbReference type="SMART" id="SM00073">
    <property type="entry name" value="HPT"/>
    <property type="match status" value="1"/>
</dbReference>
<keyword evidence="2" id="KW-0597">Phosphoprotein</keyword>
<dbReference type="InterPro" id="IPR008207">
    <property type="entry name" value="Sig_transdc_His_kin_Hpt_dom"/>
</dbReference>
<evidence type="ECO:0000256" key="2">
    <source>
        <dbReference type="PROSITE-ProRule" id="PRU00110"/>
    </source>
</evidence>
<keyword evidence="6" id="KW-0808">Transferase</keyword>
<evidence type="ECO:0000256" key="1">
    <source>
        <dbReference type="ARBA" id="ARBA00023012"/>
    </source>
</evidence>
<dbReference type="Gene3D" id="1.20.120.160">
    <property type="entry name" value="HPT domain"/>
    <property type="match status" value="1"/>
</dbReference>
<proteinExistence type="predicted"/>
<evidence type="ECO:0000313" key="6">
    <source>
        <dbReference type="EMBL" id="ABC30852.1"/>
    </source>
</evidence>
<dbReference type="RefSeq" id="WP_011397919.1">
    <property type="nucleotide sequence ID" value="NC_007645.1"/>
</dbReference>
<comment type="caution">
    <text evidence="3">Lacks conserved residue(s) required for the propagation of feature annotation.</text>
</comment>
<dbReference type="GO" id="GO:0004672">
    <property type="term" value="F:protein kinase activity"/>
    <property type="evidence" value="ECO:0007669"/>
    <property type="project" value="UniProtKB-ARBA"/>
</dbReference>
<sequence>MAMDTETFAAILANMRERFLQELDERCNKLEELILSLERDGANKEVFNELYRGIHNVKGAGGTHGLNVVTTICHQLESFLAELGANATLDASSANNALAYLDLLRRVSVVHRSELMQQSDIESELERLNQRVLEKRKSGLLAESSQTLASYYQQALEPLPVRLVWEHNGLSALGRLLREHFDFIIAGGELKELNSLAVVAALRASQTRNHKIPAILITSRQGLKTEETQFDAILSKNKELPETLLAAVRKALSL</sequence>
<dbReference type="GO" id="GO:0000160">
    <property type="term" value="P:phosphorelay signal transduction system"/>
    <property type="evidence" value="ECO:0007669"/>
    <property type="project" value="UniProtKB-KW"/>
</dbReference>
<evidence type="ECO:0000259" key="4">
    <source>
        <dbReference type="PROSITE" id="PS50110"/>
    </source>
</evidence>
<dbReference type="SUPFAM" id="SSF52172">
    <property type="entry name" value="CheY-like"/>
    <property type="match status" value="1"/>
</dbReference>
<feature type="domain" description="HPt" evidence="5">
    <location>
        <begin position="8"/>
        <end position="118"/>
    </location>
</feature>
<dbReference type="OrthoDB" id="8775470at2"/>
<keyword evidence="6" id="KW-0418">Kinase</keyword>
<evidence type="ECO:0000256" key="3">
    <source>
        <dbReference type="PROSITE-ProRule" id="PRU00169"/>
    </source>
</evidence>
<dbReference type="eggNOG" id="COG0745">
    <property type="taxonomic scope" value="Bacteria"/>
</dbReference>
<reference evidence="6 7" key="1">
    <citation type="journal article" date="2005" name="Nucleic Acids Res.">
        <title>Genomic blueprint of Hahella chejuensis, a marine microbe producing an algicidal agent.</title>
        <authorList>
            <person name="Jeong H."/>
            <person name="Yim J.H."/>
            <person name="Lee C."/>
            <person name="Choi S.-H."/>
            <person name="Park Y.K."/>
            <person name="Yoon S.H."/>
            <person name="Hur C.-G."/>
            <person name="Kang H.-Y."/>
            <person name="Kim D."/>
            <person name="Lee H.H."/>
            <person name="Park K.H."/>
            <person name="Park S.-H."/>
            <person name="Park H.-S."/>
            <person name="Lee H.K."/>
            <person name="Oh T.K."/>
            <person name="Kim J.F."/>
        </authorList>
    </citation>
    <scope>NUCLEOTIDE SEQUENCE [LARGE SCALE GENOMIC DNA]</scope>
    <source>
        <strain evidence="6 7">KCTC 2396</strain>
    </source>
</reference>
<dbReference type="CDD" id="cd00088">
    <property type="entry name" value="HPT"/>
    <property type="match status" value="1"/>
</dbReference>
<feature type="domain" description="Response regulatory" evidence="4">
    <location>
        <begin position="138"/>
        <end position="251"/>
    </location>
</feature>
<organism evidence="6 7">
    <name type="scientific">Hahella chejuensis (strain KCTC 2396)</name>
    <dbReference type="NCBI Taxonomy" id="349521"/>
    <lineage>
        <taxon>Bacteria</taxon>
        <taxon>Pseudomonadati</taxon>
        <taxon>Pseudomonadota</taxon>
        <taxon>Gammaproteobacteria</taxon>
        <taxon>Oceanospirillales</taxon>
        <taxon>Hahellaceae</taxon>
        <taxon>Hahella</taxon>
    </lineage>
</organism>
<dbReference type="eggNOG" id="COG2198">
    <property type="taxonomic scope" value="Bacteria"/>
</dbReference>
<dbReference type="Pfam" id="PF01627">
    <property type="entry name" value="Hpt"/>
    <property type="match status" value="1"/>
</dbReference>
<gene>
    <name evidence="6" type="ordered locus">HCH_04142</name>
</gene>
<evidence type="ECO:0000313" key="7">
    <source>
        <dbReference type="Proteomes" id="UP000000238"/>
    </source>
</evidence>
<dbReference type="SUPFAM" id="SSF47226">
    <property type="entry name" value="Histidine-containing phosphotransfer domain, HPT domain"/>
    <property type="match status" value="1"/>
</dbReference>
<dbReference type="InterPro" id="IPR036641">
    <property type="entry name" value="HPT_dom_sf"/>
</dbReference>
<dbReference type="PANTHER" id="PTHR43395">
    <property type="entry name" value="SENSOR HISTIDINE KINASE CHEA"/>
    <property type="match status" value="1"/>
</dbReference>
<dbReference type="KEGG" id="hch:HCH_04142"/>
<dbReference type="PROSITE" id="PS50894">
    <property type="entry name" value="HPT"/>
    <property type="match status" value="1"/>
</dbReference>
<evidence type="ECO:0000259" key="5">
    <source>
        <dbReference type="PROSITE" id="PS50894"/>
    </source>
</evidence>
<dbReference type="Proteomes" id="UP000000238">
    <property type="component" value="Chromosome"/>
</dbReference>
<dbReference type="InterPro" id="IPR051315">
    <property type="entry name" value="Bact_Chemotaxis_CheA"/>
</dbReference>